<dbReference type="PANTHER" id="PTHR21198">
    <property type="entry name" value="GLUTAMATE RACEMASE"/>
    <property type="match status" value="1"/>
</dbReference>
<dbReference type="InterPro" id="IPR015942">
    <property type="entry name" value="Asp/Glu/hydantoin_racemase"/>
</dbReference>
<accession>A0AAW5E165</accession>
<evidence type="ECO:0000313" key="4">
    <source>
        <dbReference type="Proteomes" id="UP001431131"/>
    </source>
</evidence>
<comment type="similarity">
    <text evidence="1">Belongs to the aspartate/glutamate racemases family.</text>
</comment>
<evidence type="ECO:0000256" key="2">
    <source>
        <dbReference type="ARBA" id="ARBA00023235"/>
    </source>
</evidence>
<dbReference type="AlphaFoldDB" id="A0AAW5E165"/>
<dbReference type="NCBIfam" id="TIGR00035">
    <property type="entry name" value="asp_race"/>
    <property type="match status" value="1"/>
</dbReference>
<dbReference type="Pfam" id="PF01177">
    <property type="entry name" value="Asp_Glu_race"/>
    <property type="match status" value="1"/>
</dbReference>
<gene>
    <name evidence="3" type="ORF">MJG50_06765</name>
</gene>
<dbReference type="InterPro" id="IPR004380">
    <property type="entry name" value="Asp_race"/>
</dbReference>
<name>A0AAW5E165_9BACI</name>
<dbReference type="Gene3D" id="3.40.50.1860">
    <property type="match status" value="2"/>
</dbReference>
<dbReference type="SUPFAM" id="SSF53681">
    <property type="entry name" value="Aspartate/glutamate racemase"/>
    <property type="match status" value="2"/>
</dbReference>
<evidence type="ECO:0000256" key="1">
    <source>
        <dbReference type="ARBA" id="ARBA00007847"/>
    </source>
</evidence>
<reference evidence="3" key="1">
    <citation type="submission" date="2022-02" db="EMBL/GenBank/DDBJ databases">
        <title>Fredinandcohnia quinoae sp. nov. isolated from Chenopodium quinoa seeds.</title>
        <authorList>
            <person name="Saati-Santamaria Z."/>
            <person name="Flores-Felix J.D."/>
            <person name="Igual J.M."/>
            <person name="Velazquez E."/>
            <person name="Garcia-Fraile P."/>
            <person name="Martinez-Molina E."/>
        </authorList>
    </citation>
    <scope>NUCLEOTIDE SEQUENCE</scope>
    <source>
        <strain evidence="3">SECRCQ15</strain>
    </source>
</reference>
<dbReference type="InterPro" id="IPR033134">
    <property type="entry name" value="Asp/Glu_racemase_AS_2"/>
</dbReference>
<dbReference type="RefSeq" id="WP_240253936.1">
    <property type="nucleotide sequence ID" value="NZ_JAKTTI010000007.1"/>
</dbReference>
<dbReference type="PANTHER" id="PTHR21198:SF7">
    <property type="entry name" value="ASPARTATE-GLUTAMATE RACEMASE FAMILY"/>
    <property type="match status" value="1"/>
</dbReference>
<dbReference type="EMBL" id="JAKTTI010000007">
    <property type="protein sequence ID" value="MCH1625025.1"/>
    <property type="molecule type" value="Genomic_DNA"/>
</dbReference>
<dbReference type="GO" id="GO:0047661">
    <property type="term" value="F:amino-acid racemase activity"/>
    <property type="evidence" value="ECO:0007669"/>
    <property type="project" value="InterPro"/>
</dbReference>
<dbReference type="Proteomes" id="UP001431131">
    <property type="component" value="Unassembled WGS sequence"/>
</dbReference>
<proteinExistence type="inferred from homology"/>
<keyword evidence="4" id="KW-1185">Reference proteome</keyword>
<dbReference type="InterPro" id="IPR018187">
    <property type="entry name" value="Asp/Glu_racemase_AS_1"/>
</dbReference>
<comment type="caution">
    <text evidence="3">The sequence shown here is derived from an EMBL/GenBank/DDBJ whole genome shotgun (WGS) entry which is preliminary data.</text>
</comment>
<protein>
    <submittedName>
        <fullName evidence="3">Aspartate/glutamate racemase family protein</fullName>
    </submittedName>
</protein>
<sequence>MKTIGLIGGLSWESSSVYYSYINRFVQESLGGINSAKCLLYSFNFEEVAALQKAGEWAKLTDEMIHAAKTLENSGADMIVICTNTMHKMVDEMKSTLSIPIIHIVDCVVEAVKEKGLAKVGLLGTRFTMEQPFYREILEKSGIEVIIPNDSDREVIHNVIYQELCKGELNDSSKQAYLDIIQSLHKEGAEGIILGCTEIPLLIQQVDTSIPVFDTTYLHSKKVAEIALVD</sequence>
<keyword evidence="2" id="KW-0413">Isomerase</keyword>
<dbReference type="InterPro" id="IPR001920">
    <property type="entry name" value="Asp/Glu_race"/>
</dbReference>
<dbReference type="PROSITE" id="PS00923">
    <property type="entry name" value="ASP_GLU_RACEMASE_1"/>
    <property type="match status" value="1"/>
</dbReference>
<organism evidence="3 4">
    <name type="scientific">Fredinandcohnia quinoae</name>
    <dbReference type="NCBI Taxonomy" id="2918902"/>
    <lineage>
        <taxon>Bacteria</taxon>
        <taxon>Bacillati</taxon>
        <taxon>Bacillota</taxon>
        <taxon>Bacilli</taxon>
        <taxon>Bacillales</taxon>
        <taxon>Bacillaceae</taxon>
        <taxon>Fredinandcohnia</taxon>
    </lineage>
</organism>
<evidence type="ECO:0000313" key="3">
    <source>
        <dbReference type="EMBL" id="MCH1625025.1"/>
    </source>
</evidence>
<dbReference type="PROSITE" id="PS00924">
    <property type="entry name" value="ASP_GLU_RACEMASE_2"/>
    <property type="match status" value="1"/>
</dbReference>